<evidence type="ECO:0000313" key="4">
    <source>
        <dbReference type="EMBL" id="KGX89104.1"/>
    </source>
</evidence>
<comment type="caution">
    <text evidence="4">The sequence shown here is derived from an EMBL/GenBank/DDBJ whole genome shotgun (WGS) entry which is preliminary data.</text>
</comment>
<dbReference type="OrthoDB" id="2691164at2"/>
<evidence type="ECO:0000256" key="1">
    <source>
        <dbReference type="SAM" id="Coils"/>
    </source>
</evidence>
<accession>A0A0A5GAR7</accession>
<keyword evidence="2" id="KW-0472">Membrane</keyword>
<name>A0A0A5GAR7_9BACI</name>
<dbReference type="Pfam" id="PF26347">
    <property type="entry name" value="YtrI_sporulation"/>
    <property type="match status" value="1"/>
</dbReference>
<keyword evidence="1" id="KW-0175">Coiled coil</keyword>
<keyword evidence="2" id="KW-0812">Transmembrane</keyword>
<feature type="coiled-coil region" evidence="1">
    <location>
        <begin position="38"/>
        <end position="75"/>
    </location>
</feature>
<evidence type="ECO:0000259" key="3">
    <source>
        <dbReference type="Pfam" id="PF26347"/>
    </source>
</evidence>
<dbReference type="NCBIfam" id="NF041479">
    <property type="entry name" value="spor_membprot_YtrI"/>
    <property type="match status" value="1"/>
</dbReference>
<keyword evidence="2" id="KW-1133">Transmembrane helix</keyword>
<dbReference type="InterPro" id="IPR058620">
    <property type="entry name" value="YtrI_C"/>
</dbReference>
<dbReference type="eggNOG" id="ENOG5031KY3">
    <property type="taxonomic scope" value="Bacteria"/>
</dbReference>
<organism evidence="4 5">
    <name type="scientific">Pontibacillus litoralis JSM 072002</name>
    <dbReference type="NCBI Taxonomy" id="1385512"/>
    <lineage>
        <taxon>Bacteria</taxon>
        <taxon>Bacillati</taxon>
        <taxon>Bacillota</taxon>
        <taxon>Bacilli</taxon>
        <taxon>Bacillales</taxon>
        <taxon>Bacillaceae</taxon>
        <taxon>Pontibacillus</taxon>
    </lineage>
</organism>
<protein>
    <recommendedName>
        <fullName evidence="3">Sporulation membrane protein YtrI C-terminal domain-containing protein</fullName>
    </recommendedName>
</protein>
<gene>
    <name evidence="4" type="ORF">N784_01895</name>
</gene>
<dbReference type="EMBL" id="AVPG01000001">
    <property type="protein sequence ID" value="KGX89104.1"/>
    <property type="molecule type" value="Genomic_DNA"/>
</dbReference>
<feature type="domain" description="Sporulation membrane protein YtrI C-terminal" evidence="3">
    <location>
        <begin position="80"/>
        <end position="168"/>
    </location>
</feature>
<feature type="transmembrane region" description="Helical" evidence="2">
    <location>
        <begin position="12"/>
        <end position="34"/>
    </location>
</feature>
<dbReference type="STRING" id="1385512.N784_01895"/>
<dbReference type="InterPro" id="IPR048198">
    <property type="entry name" value="YtrI"/>
</dbReference>
<proteinExistence type="predicted"/>
<evidence type="ECO:0000256" key="2">
    <source>
        <dbReference type="SAM" id="Phobius"/>
    </source>
</evidence>
<dbReference type="Proteomes" id="UP000030401">
    <property type="component" value="Unassembled WGS sequence"/>
</dbReference>
<dbReference type="RefSeq" id="WP_036831458.1">
    <property type="nucleotide sequence ID" value="NZ_AVPG01000001.1"/>
</dbReference>
<dbReference type="AlphaFoldDB" id="A0A0A5GAR7"/>
<keyword evidence="5" id="KW-1185">Reference proteome</keyword>
<evidence type="ECO:0000313" key="5">
    <source>
        <dbReference type="Proteomes" id="UP000030401"/>
    </source>
</evidence>
<reference evidence="4 5" key="1">
    <citation type="submission" date="2013-08" db="EMBL/GenBank/DDBJ databases">
        <authorList>
            <person name="Huang J."/>
            <person name="Wang G."/>
        </authorList>
    </citation>
    <scope>NUCLEOTIDE SEQUENCE [LARGE SCALE GENOMIC DNA]</scope>
    <source>
        <strain evidence="4 5">JSM 072002</strain>
    </source>
</reference>
<sequence length="171" mass="20063">MHIPPYYKKKEWQRFLAGVFIGGVMAYCVFLFMYGTHMERWIEENMELRGTISDLENQNSLLTQDKKELNDQKKKVIKVQDLEIVFLNEKKLLRQNKMDRLTVYKLRNLAKEQLPDVIGKDIKGLSDNASLLYTAIEAKTYTIDSLTYELKVERLIMTQNVVVMITIHPTT</sequence>